<gene>
    <name evidence="8" type="ORF">H4W79_004604</name>
</gene>
<evidence type="ECO:0000313" key="9">
    <source>
        <dbReference type="Proteomes" id="UP000598217"/>
    </source>
</evidence>
<dbReference type="PANTHER" id="PTHR34584">
    <property type="entry name" value="NA(+)/H(+) ANTIPORTER SUBUNIT E1"/>
    <property type="match status" value="1"/>
</dbReference>
<protein>
    <submittedName>
        <fullName evidence="8">Multicomponent Na+:H+ antiporter subunit E</fullName>
    </submittedName>
</protein>
<dbReference type="Pfam" id="PF01899">
    <property type="entry name" value="MNHE"/>
    <property type="match status" value="1"/>
</dbReference>
<accession>A0ABR9HMX7</accession>
<evidence type="ECO:0000313" key="8">
    <source>
        <dbReference type="EMBL" id="MBE1460390.1"/>
    </source>
</evidence>
<dbReference type="RefSeq" id="WP_191267234.1">
    <property type="nucleotide sequence ID" value="NZ_BMXJ01000001.1"/>
</dbReference>
<organism evidence="8 9">
    <name type="scientific">Nocardiopsis terrae</name>
    <dbReference type="NCBI Taxonomy" id="372655"/>
    <lineage>
        <taxon>Bacteria</taxon>
        <taxon>Bacillati</taxon>
        <taxon>Actinomycetota</taxon>
        <taxon>Actinomycetes</taxon>
        <taxon>Streptosporangiales</taxon>
        <taxon>Nocardiopsidaceae</taxon>
        <taxon>Nocardiopsis</taxon>
    </lineage>
</organism>
<keyword evidence="3" id="KW-1003">Cell membrane</keyword>
<sequence length="203" mass="22172">MNDLKTRRGRGLNALRRRLGKVQIPVALGMTLVWMLLFKGFEPRPESLGIALLGFLVSAAIMMVFPLPPIVPGFRFWPVQCVRLFCHVLGKMVVASFQVTAQVFRPGPPVRSSVVAVQMRTDSDLMLVCTAIAASVIPGSVIVEVAQPEHILYVHMLGAESDAEAQESKQIILTLEERIVRALGTRKDITDLEAATAAGKENA</sequence>
<keyword evidence="5 7" id="KW-1133">Transmembrane helix</keyword>
<reference evidence="8 9" key="1">
    <citation type="submission" date="2020-10" db="EMBL/GenBank/DDBJ databases">
        <title>Sequencing the genomes of 1000 actinobacteria strains.</title>
        <authorList>
            <person name="Klenk H.-P."/>
        </authorList>
    </citation>
    <scope>NUCLEOTIDE SEQUENCE [LARGE SCALE GENOMIC DNA]</scope>
    <source>
        <strain evidence="8 9">DSM 45157</strain>
    </source>
</reference>
<evidence type="ECO:0000256" key="6">
    <source>
        <dbReference type="ARBA" id="ARBA00023136"/>
    </source>
</evidence>
<dbReference type="PANTHER" id="PTHR34584:SF1">
    <property type="entry name" value="NA(+)_H(+) ANTIPORTER SUBUNIT E1"/>
    <property type="match status" value="1"/>
</dbReference>
<dbReference type="NCBIfam" id="NF006521">
    <property type="entry name" value="PRK08965.1-5"/>
    <property type="match status" value="1"/>
</dbReference>
<feature type="transmembrane region" description="Helical" evidence="7">
    <location>
        <begin position="125"/>
        <end position="146"/>
    </location>
</feature>
<proteinExistence type="inferred from homology"/>
<evidence type="ECO:0000256" key="4">
    <source>
        <dbReference type="ARBA" id="ARBA00022692"/>
    </source>
</evidence>
<keyword evidence="9" id="KW-1185">Reference proteome</keyword>
<comment type="subcellular location">
    <subcellularLocation>
        <location evidence="1">Cell membrane</location>
        <topology evidence="1">Multi-pass membrane protein</topology>
    </subcellularLocation>
</comment>
<comment type="caution">
    <text evidence="8">The sequence shown here is derived from an EMBL/GenBank/DDBJ whole genome shotgun (WGS) entry which is preliminary data.</text>
</comment>
<evidence type="ECO:0000256" key="5">
    <source>
        <dbReference type="ARBA" id="ARBA00022989"/>
    </source>
</evidence>
<name>A0ABR9HMX7_9ACTN</name>
<dbReference type="InterPro" id="IPR002758">
    <property type="entry name" value="Cation_antiport_E"/>
</dbReference>
<evidence type="ECO:0000256" key="1">
    <source>
        <dbReference type="ARBA" id="ARBA00004651"/>
    </source>
</evidence>
<keyword evidence="4 7" id="KW-0812">Transmembrane</keyword>
<keyword evidence="6 7" id="KW-0472">Membrane</keyword>
<evidence type="ECO:0000256" key="2">
    <source>
        <dbReference type="ARBA" id="ARBA00006228"/>
    </source>
</evidence>
<dbReference type="Proteomes" id="UP000598217">
    <property type="component" value="Unassembled WGS sequence"/>
</dbReference>
<feature type="transmembrane region" description="Helical" evidence="7">
    <location>
        <begin position="50"/>
        <end position="72"/>
    </location>
</feature>
<dbReference type="EMBL" id="JADBDY010000001">
    <property type="protein sequence ID" value="MBE1460390.1"/>
    <property type="molecule type" value="Genomic_DNA"/>
</dbReference>
<feature type="transmembrane region" description="Helical" evidence="7">
    <location>
        <begin position="21"/>
        <end position="38"/>
    </location>
</feature>
<comment type="similarity">
    <text evidence="2">Belongs to the CPA3 antiporters (TC 2.A.63) subunit E family.</text>
</comment>
<evidence type="ECO:0000256" key="3">
    <source>
        <dbReference type="ARBA" id="ARBA00022475"/>
    </source>
</evidence>
<evidence type="ECO:0000256" key="7">
    <source>
        <dbReference type="SAM" id="Phobius"/>
    </source>
</evidence>